<organism evidence="2 3">
    <name type="scientific">Entamoeba histolytica HM-3:IMSS</name>
    <dbReference type="NCBI Taxonomy" id="885315"/>
    <lineage>
        <taxon>Eukaryota</taxon>
        <taxon>Amoebozoa</taxon>
        <taxon>Evosea</taxon>
        <taxon>Archamoebae</taxon>
        <taxon>Mastigamoebida</taxon>
        <taxon>Entamoebidae</taxon>
        <taxon>Entamoeba</taxon>
    </lineage>
</organism>
<reference evidence="2 3" key="1">
    <citation type="submission" date="2013-01" db="EMBL/GenBank/DDBJ databases">
        <authorList>
            <person name="Inman J."/>
            <person name="Zafar N."/>
            <person name="Lorenzi H."/>
            <person name="Caler E."/>
        </authorList>
    </citation>
    <scope>NUCLEOTIDE SEQUENCE [LARGE SCALE GENOMIC DNA]</scope>
    <source>
        <strain evidence="2 3">HM-3:IMSS</strain>
    </source>
</reference>
<proteinExistence type="predicted"/>
<keyword evidence="1" id="KW-0812">Transmembrane</keyword>
<sequence length="79" mass="9195">MQQTEKALQFLQSLIQEQDDSSTQPEENGQWLTVIIMVVLTLVLIILIIIGLAIVLIMRSRTFKRRGYDLFNPKYELTK</sequence>
<name>M7W1P8_ENTHI</name>
<protein>
    <submittedName>
        <fullName evidence="2">Uncharacterized protein</fullName>
    </submittedName>
</protein>
<dbReference type="VEuPathDB" id="AmoebaDB:KM1_158200"/>
<keyword evidence="1" id="KW-0472">Membrane</keyword>
<dbReference type="AlphaFoldDB" id="M7W1P8"/>
<feature type="transmembrane region" description="Helical" evidence="1">
    <location>
        <begin position="31"/>
        <end position="57"/>
    </location>
</feature>
<dbReference type="Proteomes" id="UP000030780">
    <property type="component" value="Unassembled WGS sequence"/>
</dbReference>
<dbReference type="EMBL" id="KB638691">
    <property type="protein sequence ID" value="EMS11630.1"/>
    <property type="molecule type" value="Genomic_DNA"/>
</dbReference>
<evidence type="ECO:0000256" key="1">
    <source>
        <dbReference type="SAM" id="Phobius"/>
    </source>
</evidence>
<accession>M7W1P8</accession>
<evidence type="ECO:0000313" key="3">
    <source>
        <dbReference type="Proteomes" id="UP000030780"/>
    </source>
</evidence>
<gene>
    <name evidence="2" type="ORF">KM1_158200</name>
</gene>
<evidence type="ECO:0000313" key="2">
    <source>
        <dbReference type="EMBL" id="EMS11630.1"/>
    </source>
</evidence>
<keyword evidence="1" id="KW-1133">Transmembrane helix</keyword>